<dbReference type="RefSeq" id="WP_066858669.1">
    <property type="nucleotide sequence ID" value="NZ_JXMS01000039.1"/>
</dbReference>
<dbReference type="SUPFAM" id="SSF47729">
    <property type="entry name" value="IHF-like DNA-binding proteins"/>
    <property type="match status" value="1"/>
</dbReference>
<gene>
    <name evidence="5" type="ORF">SP90_15915</name>
</gene>
<dbReference type="PANTHER" id="PTHR33175">
    <property type="entry name" value="DNA-BINDING PROTEIN HU"/>
    <property type="match status" value="1"/>
</dbReference>
<reference evidence="5 6" key="1">
    <citation type="submission" date="2015-01" db="EMBL/GenBank/DDBJ databases">
        <title>Desulfovibrio sp. JC271 draft genome sequence.</title>
        <authorList>
            <person name="Shivani Y."/>
            <person name="Subhash Y."/>
            <person name="Sasikala C."/>
            <person name="Ramana C.V."/>
        </authorList>
    </citation>
    <scope>NUCLEOTIDE SEQUENCE [LARGE SCALE GENOMIC DNA]</scope>
    <source>
        <strain evidence="5 6">JC271</strain>
    </source>
</reference>
<evidence type="ECO:0000256" key="3">
    <source>
        <dbReference type="ARBA" id="ARBA00023125"/>
    </source>
</evidence>
<dbReference type="InterPro" id="IPR000119">
    <property type="entry name" value="Hist_DNA-bd"/>
</dbReference>
<proteinExistence type="inferred from homology"/>
<dbReference type="GO" id="GO:0003677">
    <property type="term" value="F:DNA binding"/>
    <property type="evidence" value="ECO:0007669"/>
    <property type="project" value="UniProtKB-KW"/>
</dbReference>
<dbReference type="Pfam" id="PF00216">
    <property type="entry name" value="Bac_DNA_binding"/>
    <property type="match status" value="1"/>
</dbReference>
<evidence type="ECO:0000256" key="2">
    <source>
        <dbReference type="ARBA" id="ARBA00023067"/>
    </source>
</evidence>
<protein>
    <submittedName>
        <fullName evidence="5">DNA-binding protein</fullName>
    </submittedName>
</protein>
<dbReference type="InterPro" id="IPR010992">
    <property type="entry name" value="IHF-like_DNA-bd_dom_sf"/>
</dbReference>
<dbReference type="GO" id="GO:0030527">
    <property type="term" value="F:structural constituent of chromatin"/>
    <property type="evidence" value="ECO:0007669"/>
    <property type="project" value="InterPro"/>
</dbReference>
<keyword evidence="2" id="KW-0226">DNA condensation</keyword>
<keyword evidence="6" id="KW-1185">Reference proteome</keyword>
<keyword evidence="3 5" id="KW-0238">DNA-binding</keyword>
<dbReference type="EMBL" id="JXMS01000039">
    <property type="protein sequence ID" value="OBQ45829.1"/>
    <property type="molecule type" value="Genomic_DNA"/>
</dbReference>
<dbReference type="GO" id="GO:0005829">
    <property type="term" value="C:cytosol"/>
    <property type="evidence" value="ECO:0007669"/>
    <property type="project" value="TreeGrafter"/>
</dbReference>
<sequence length="95" mass="10432">MLTKAEFVVALKETLPEVFETKVSAEKAYDAFCKVLTKGVVSEQGVRLPNVGAFSVYDRAERTGRNPQTGQPMTIPARKVVKFSPAKALMESVNK</sequence>
<evidence type="ECO:0000256" key="4">
    <source>
        <dbReference type="RuleBase" id="RU003939"/>
    </source>
</evidence>
<evidence type="ECO:0000313" key="5">
    <source>
        <dbReference type="EMBL" id="OBQ45829.1"/>
    </source>
</evidence>
<evidence type="ECO:0000256" key="1">
    <source>
        <dbReference type="ARBA" id="ARBA00010529"/>
    </source>
</evidence>
<dbReference type="PATRIC" id="fig|1560234.3.peg.2481"/>
<dbReference type="CDD" id="cd00591">
    <property type="entry name" value="HU_IHF"/>
    <property type="match status" value="1"/>
</dbReference>
<name>A0A1B7X8W7_9BACT</name>
<dbReference type="GO" id="GO:0030261">
    <property type="term" value="P:chromosome condensation"/>
    <property type="evidence" value="ECO:0007669"/>
    <property type="project" value="UniProtKB-KW"/>
</dbReference>
<dbReference type="STRING" id="1560234.SP90_15915"/>
<comment type="similarity">
    <text evidence="1 4">Belongs to the bacterial histone-like protein family.</text>
</comment>
<dbReference type="AlphaFoldDB" id="A0A1B7X8W7"/>
<accession>A0A1B7X8W7</accession>
<dbReference type="Proteomes" id="UP000091979">
    <property type="component" value="Unassembled WGS sequence"/>
</dbReference>
<dbReference type="SMART" id="SM00411">
    <property type="entry name" value="BHL"/>
    <property type="match status" value="1"/>
</dbReference>
<dbReference type="PRINTS" id="PR01727">
    <property type="entry name" value="DNABINDINGHU"/>
</dbReference>
<organism evidence="5 6">
    <name type="scientific">Halodesulfovibrio spirochaetisodalis</name>
    <dbReference type="NCBI Taxonomy" id="1560234"/>
    <lineage>
        <taxon>Bacteria</taxon>
        <taxon>Pseudomonadati</taxon>
        <taxon>Thermodesulfobacteriota</taxon>
        <taxon>Desulfovibrionia</taxon>
        <taxon>Desulfovibrionales</taxon>
        <taxon>Desulfovibrionaceae</taxon>
        <taxon>Halodesulfovibrio</taxon>
    </lineage>
</organism>
<comment type="caution">
    <text evidence="5">The sequence shown here is derived from an EMBL/GenBank/DDBJ whole genome shotgun (WGS) entry which is preliminary data.</text>
</comment>
<dbReference type="PANTHER" id="PTHR33175:SF3">
    <property type="entry name" value="DNA-BINDING PROTEIN HU-BETA"/>
    <property type="match status" value="1"/>
</dbReference>
<evidence type="ECO:0000313" key="6">
    <source>
        <dbReference type="Proteomes" id="UP000091979"/>
    </source>
</evidence>
<dbReference type="Gene3D" id="4.10.520.10">
    <property type="entry name" value="IHF-like DNA-binding proteins"/>
    <property type="match status" value="1"/>
</dbReference>
<dbReference type="OrthoDB" id="5457887at2"/>